<keyword evidence="2" id="KW-1185">Reference proteome</keyword>
<gene>
    <name evidence="1" type="ORF">SLEP1_g20759</name>
</gene>
<dbReference type="PANTHER" id="PTHR38365">
    <property type="entry name" value="C2 DOMAIN-CONTAINING PROTEIN-RELATED"/>
    <property type="match status" value="1"/>
</dbReference>
<name>A0AAV5JFM9_9ROSI</name>
<evidence type="ECO:0008006" key="3">
    <source>
        <dbReference type="Google" id="ProtNLM"/>
    </source>
</evidence>
<dbReference type="InterPro" id="IPR035892">
    <property type="entry name" value="C2_domain_sf"/>
</dbReference>
<dbReference type="PANTHER" id="PTHR38365:SF1">
    <property type="entry name" value="C2 DOMAIN-CONTAINING PROTEIN"/>
    <property type="match status" value="1"/>
</dbReference>
<dbReference type="SUPFAM" id="SSF49562">
    <property type="entry name" value="C2 domain (Calcium/lipid-binding domain, CaLB)"/>
    <property type="match status" value="1"/>
</dbReference>
<protein>
    <recommendedName>
        <fullName evidence="3">C2 domain-containing protein</fullName>
    </recommendedName>
</protein>
<dbReference type="EMBL" id="BPVZ01000030">
    <property type="protein sequence ID" value="GKV09220.1"/>
    <property type="molecule type" value="Genomic_DNA"/>
</dbReference>
<comment type="caution">
    <text evidence="1">The sequence shown here is derived from an EMBL/GenBank/DDBJ whole genome shotgun (WGS) entry which is preliminary data.</text>
</comment>
<evidence type="ECO:0000313" key="1">
    <source>
        <dbReference type="EMBL" id="GKV09220.1"/>
    </source>
</evidence>
<reference evidence="1 2" key="1">
    <citation type="journal article" date="2021" name="Commun. Biol.">
        <title>The genome of Shorea leprosula (Dipterocarpaceae) highlights the ecological relevance of drought in aseasonal tropical rainforests.</title>
        <authorList>
            <person name="Ng K.K.S."/>
            <person name="Kobayashi M.J."/>
            <person name="Fawcett J.A."/>
            <person name="Hatakeyama M."/>
            <person name="Paape T."/>
            <person name="Ng C.H."/>
            <person name="Ang C.C."/>
            <person name="Tnah L.H."/>
            <person name="Lee C.T."/>
            <person name="Nishiyama T."/>
            <person name="Sese J."/>
            <person name="O'Brien M.J."/>
            <person name="Copetti D."/>
            <person name="Mohd Noor M.I."/>
            <person name="Ong R.C."/>
            <person name="Putra M."/>
            <person name="Sireger I.Z."/>
            <person name="Indrioko S."/>
            <person name="Kosugi Y."/>
            <person name="Izuno A."/>
            <person name="Isagi Y."/>
            <person name="Lee S.L."/>
            <person name="Shimizu K.K."/>
        </authorList>
    </citation>
    <scope>NUCLEOTIDE SEQUENCE [LARGE SCALE GENOMIC DNA]</scope>
    <source>
        <strain evidence="1">214</strain>
    </source>
</reference>
<dbReference type="AlphaFoldDB" id="A0AAV5JFM9"/>
<organism evidence="1 2">
    <name type="scientific">Rubroshorea leprosula</name>
    <dbReference type="NCBI Taxonomy" id="152421"/>
    <lineage>
        <taxon>Eukaryota</taxon>
        <taxon>Viridiplantae</taxon>
        <taxon>Streptophyta</taxon>
        <taxon>Embryophyta</taxon>
        <taxon>Tracheophyta</taxon>
        <taxon>Spermatophyta</taxon>
        <taxon>Magnoliopsida</taxon>
        <taxon>eudicotyledons</taxon>
        <taxon>Gunneridae</taxon>
        <taxon>Pentapetalae</taxon>
        <taxon>rosids</taxon>
        <taxon>malvids</taxon>
        <taxon>Malvales</taxon>
        <taxon>Dipterocarpaceae</taxon>
        <taxon>Rubroshorea</taxon>
    </lineage>
</organism>
<evidence type="ECO:0000313" key="2">
    <source>
        <dbReference type="Proteomes" id="UP001054252"/>
    </source>
</evidence>
<proteinExistence type="predicted"/>
<dbReference type="Proteomes" id="UP001054252">
    <property type="component" value="Unassembled WGS sequence"/>
</dbReference>
<sequence>MRKRDRANDLGIYRNHRRIEREMSTGKIPYSRAESENWVYCLTLQINHAEGLDPPILYPELPIGERNYRVVFWVGSNPSSDRRYATSESGEALEPVWKERAQIPLGRFLDPEVLNVEVVRVNAWSDPGPSTGIVLVGRTQIPLPSPWSVSKKKGGRFGLVRPVGDGYRGEGHISISMELKRARDD</sequence>
<accession>A0AAV5JFM9</accession>